<gene>
    <name evidence="3" type="ORF">UFOVP658_152</name>
</gene>
<dbReference type="EMBL" id="LR796639">
    <property type="protein sequence ID" value="CAB4156777.1"/>
    <property type="molecule type" value="Genomic_DNA"/>
</dbReference>
<dbReference type="SUPFAM" id="SSF49265">
    <property type="entry name" value="Fibronectin type III"/>
    <property type="match status" value="2"/>
</dbReference>
<feature type="domain" description="Fibronectin type-III" evidence="2">
    <location>
        <begin position="19"/>
        <end position="105"/>
    </location>
</feature>
<dbReference type="InterPro" id="IPR003961">
    <property type="entry name" value="FN3_dom"/>
</dbReference>
<dbReference type="CDD" id="cd00063">
    <property type="entry name" value="FN3"/>
    <property type="match status" value="1"/>
</dbReference>
<evidence type="ECO:0000256" key="1">
    <source>
        <dbReference type="ARBA" id="ARBA00022737"/>
    </source>
</evidence>
<sequence length="407" mass="41051">MPLGPLSQPGASARTPTAPVGAVSATAVSGGQASIAFTASTNPGKPSGNYVATSSPGSITGSAAASPITVTGLTIGTNYTFTVVKQSGSGISSVSSSVSNSIGAFTTPGAPVVALARQASQTLRITLSTAAAANGSTITSYEYRIKAGAGSYGSYITLSGLTGPWDIGSLTNGTTYTVQVRAVNAGGGGTGSNEPTAVPYTVPDAPTLTMTNTCDVVDWSWSPNGNGGSAIIDYQYELYVNNSLVTNVSPAGTDYPGSINNDKNTNTYQLRATARNAAGSSSQAIATSTPWVLSSYRAGTVPYGSCGTQATSTEVFTRSGCADRDGTITYGAISTNACGGTGWALQTGYGGTVTASDGGTYAWSSTYGVSLRTDYTDCGSCYAIGGNIYKCDSTYCFVRTGCVYVCF</sequence>
<protein>
    <submittedName>
        <fullName evidence="3">Fibronectin type III</fullName>
    </submittedName>
</protein>
<dbReference type="InterPro" id="IPR050964">
    <property type="entry name" value="Striated_Muscle_Regulatory"/>
</dbReference>
<keyword evidence="1" id="KW-0677">Repeat</keyword>
<dbReference type="Gene3D" id="2.60.40.10">
    <property type="entry name" value="Immunoglobulins"/>
    <property type="match status" value="3"/>
</dbReference>
<feature type="domain" description="Fibronectin type-III" evidence="2">
    <location>
        <begin position="107"/>
        <end position="205"/>
    </location>
</feature>
<dbReference type="InterPro" id="IPR013783">
    <property type="entry name" value="Ig-like_fold"/>
</dbReference>
<proteinExistence type="predicted"/>
<reference evidence="3" key="1">
    <citation type="submission" date="2020-04" db="EMBL/GenBank/DDBJ databases">
        <authorList>
            <person name="Chiriac C."/>
            <person name="Salcher M."/>
            <person name="Ghai R."/>
            <person name="Kavagutti S V."/>
        </authorList>
    </citation>
    <scope>NUCLEOTIDE SEQUENCE</scope>
</reference>
<name>A0A6J5ND66_9CAUD</name>
<dbReference type="PANTHER" id="PTHR13817">
    <property type="entry name" value="TITIN"/>
    <property type="match status" value="1"/>
</dbReference>
<dbReference type="PANTHER" id="PTHR13817:SF73">
    <property type="entry name" value="FIBRONECTIN TYPE-III DOMAIN-CONTAINING PROTEIN"/>
    <property type="match status" value="1"/>
</dbReference>
<dbReference type="SMART" id="SM00060">
    <property type="entry name" value="FN3"/>
    <property type="match status" value="3"/>
</dbReference>
<dbReference type="PROSITE" id="PS50853">
    <property type="entry name" value="FN3"/>
    <property type="match status" value="2"/>
</dbReference>
<evidence type="ECO:0000259" key="2">
    <source>
        <dbReference type="PROSITE" id="PS50853"/>
    </source>
</evidence>
<dbReference type="InterPro" id="IPR036116">
    <property type="entry name" value="FN3_sf"/>
</dbReference>
<organism evidence="3">
    <name type="scientific">uncultured Caudovirales phage</name>
    <dbReference type="NCBI Taxonomy" id="2100421"/>
    <lineage>
        <taxon>Viruses</taxon>
        <taxon>Duplodnaviria</taxon>
        <taxon>Heunggongvirae</taxon>
        <taxon>Uroviricota</taxon>
        <taxon>Caudoviricetes</taxon>
        <taxon>Peduoviridae</taxon>
        <taxon>Maltschvirus</taxon>
        <taxon>Maltschvirus maltsch</taxon>
    </lineage>
</organism>
<evidence type="ECO:0000313" key="3">
    <source>
        <dbReference type="EMBL" id="CAB4156777.1"/>
    </source>
</evidence>
<accession>A0A6J5ND66</accession>